<organism evidence="2 3">
    <name type="scientific">Liparis tanakae</name>
    <name type="common">Tanaka's snailfish</name>
    <dbReference type="NCBI Taxonomy" id="230148"/>
    <lineage>
        <taxon>Eukaryota</taxon>
        <taxon>Metazoa</taxon>
        <taxon>Chordata</taxon>
        <taxon>Craniata</taxon>
        <taxon>Vertebrata</taxon>
        <taxon>Euteleostomi</taxon>
        <taxon>Actinopterygii</taxon>
        <taxon>Neopterygii</taxon>
        <taxon>Teleostei</taxon>
        <taxon>Neoteleostei</taxon>
        <taxon>Acanthomorphata</taxon>
        <taxon>Eupercaria</taxon>
        <taxon>Perciformes</taxon>
        <taxon>Cottioidei</taxon>
        <taxon>Cottales</taxon>
        <taxon>Liparidae</taxon>
        <taxon>Liparis</taxon>
    </lineage>
</organism>
<keyword evidence="3" id="KW-1185">Reference proteome</keyword>
<comment type="caution">
    <text evidence="2">The sequence shown here is derived from an EMBL/GenBank/DDBJ whole genome shotgun (WGS) entry which is preliminary data.</text>
</comment>
<sequence>MSGNTAEADFISVCVAISLIDGSLRGKRREGTGGEIPDVDDGDDDDDGGWSAETLSGVIDEGN</sequence>
<evidence type="ECO:0000256" key="1">
    <source>
        <dbReference type="SAM" id="MobiDB-lite"/>
    </source>
</evidence>
<dbReference type="AlphaFoldDB" id="A0A4Z2E262"/>
<evidence type="ECO:0000313" key="3">
    <source>
        <dbReference type="Proteomes" id="UP000314294"/>
    </source>
</evidence>
<dbReference type="Proteomes" id="UP000314294">
    <property type="component" value="Unassembled WGS sequence"/>
</dbReference>
<proteinExistence type="predicted"/>
<feature type="region of interest" description="Disordered" evidence="1">
    <location>
        <begin position="25"/>
        <end position="63"/>
    </location>
</feature>
<evidence type="ECO:0000313" key="2">
    <source>
        <dbReference type="EMBL" id="TNN22865.1"/>
    </source>
</evidence>
<name>A0A4Z2E262_9TELE</name>
<dbReference type="EMBL" id="SRLO01020712">
    <property type="protein sequence ID" value="TNN22865.1"/>
    <property type="molecule type" value="Genomic_DNA"/>
</dbReference>
<gene>
    <name evidence="2" type="ORF">EYF80_067019</name>
</gene>
<reference evidence="2 3" key="1">
    <citation type="submission" date="2019-03" db="EMBL/GenBank/DDBJ databases">
        <title>First draft genome of Liparis tanakae, snailfish: a comprehensive survey of snailfish specific genes.</title>
        <authorList>
            <person name="Kim W."/>
            <person name="Song I."/>
            <person name="Jeong J.-H."/>
            <person name="Kim D."/>
            <person name="Kim S."/>
            <person name="Ryu S."/>
            <person name="Song J.Y."/>
            <person name="Lee S.K."/>
        </authorList>
    </citation>
    <scope>NUCLEOTIDE SEQUENCE [LARGE SCALE GENOMIC DNA]</scope>
    <source>
        <tissue evidence="2">Muscle</tissue>
    </source>
</reference>
<feature type="compositionally biased region" description="Acidic residues" evidence="1">
    <location>
        <begin position="37"/>
        <end position="48"/>
    </location>
</feature>
<accession>A0A4Z2E262</accession>
<protein>
    <submittedName>
        <fullName evidence="2">Uncharacterized protein</fullName>
    </submittedName>
</protein>